<gene>
    <name evidence="2" type="ORF">CEXT_687881</name>
</gene>
<name>A0AAV4QTL0_CAEEX</name>
<evidence type="ECO:0000256" key="1">
    <source>
        <dbReference type="SAM" id="MobiDB-lite"/>
    </source>
</evidence>
<sequence>MQLSTGIKTHIGDVEEGGHEVALPKSSMSKRFEKNARPSEKAAGTVILFKCIKYLHFGAGLKIIASDAVSCPLDVHNKLDP</sequence>
<dbReference type="Proteomes" id="UP001054945">
    <property type="component" value="Unassembled WGS sequence"/>
</dbReference>
<dbReference type="AlphaFoldDB" id="A0AAV4QTL0"/>
<reference evidence="2 3" key="1">
    <citation type="submission" date="2021-06" db="EMBL/GenBank/DDBJ databases">
        <title>Caerostris extrusa draft genome.</title>
        <authorList>
            <person name="Kono N."/>
            <person name="Arakawa K."/>
        </authorList>
    </citation>
    <scope>NUCLEOTIDE SEQUENCE [LARGE SCALE GENOMIC DNA]</scope>
</reference>
<evidence type="ECO:0000313" key="3">
    <source>
        <dbReference type="Proteomes" id="UP001054945"/>
    </source>
</evidence>
<protein>
    <submittedName>
        <fullName evidence="2">Uncharacterized protein</fullName>
    </submittedName>
</protein>
<feature type="compositionally biased region" description="Basic and acidic residues" evidence="1">
    <location>
        <begin position="10"/>
        <end position="19"/>
    </location>
</feature>
<organism evidence="2 3">
    <name type="scientific">Caerostris extrusa</name>
    <name type="common">Bark spider</name>
    <name type="synonym">Caerostris bankana</name>
    <dbReference type="NCBI Taxonomy" id="172846"/>
    <lineage>
        <taxon>Eukaryota</taxon>
        <taxon>Metazoa</taxon>
        <taxon>Ecdysozoa</taxon>
        <taxon>Arthropoda</taxon>
        <taxon>Chelicerata</taxon>
        <taxon>Arachnida</taxon>
        <taxon>Araneae</taxon>
        <taxon>Araneomorphae</taxon>
        <taxon>Entelegynae</taxon>
        <taxon>Araneoidea</taxon>
        <taxon>Araneidae</taxon>
        <taxon>Caerostris</taxon>
    </lineage>
</organism>
<keyword evidence="3" id="KW-1185">Reference proteome</keyword>
<comment type="caution">
    <text evidence="2">The sequence shown here is derived from an EMBL/GenBank/DDBJ whole genome shotgun (WGS) entry which is preliminary data.</text>
</comment>
<dbReference type="EMBL" id="BPLR01006649">
    <property type="protein sequence ID" value="GIY11462.1"/>
    <property type="molecule type" value="Genomic_DNA"/>
</dbReference>
<feature type="region of interest" description="Disordered" evidence="1">
    <location>
        <begin position="1"/>
        <end position="31"/>
    </location>
</feature>
<accession>A0AAV4QTL0</accession>
<evidence type="ECO:0000313" key="2">
    <source>
        <dbReference type="EMBL" id="GIY11462.1"/>
    </source>
</evidence>
<proteinExistence type="predicted"/>